<dbReference type="SUPFAM" id="SSF48452">
    <property type="entry name" value="TPR-like"/>
    <property type="match status" value="1"/>
</dbReference>
<evidence type="ECO:0000313" key="2">
    <source>
        <dbReference type="EMBL" id="NVO33473.1"/>
    </source>
</evidence>
<feature type="compositionally biased region" description="Low complexity" evidence="1">
    <location>
        <begin position="211"/>
        <end position="229"/>
    </location>
</feature>
<keyword evidence="3" id="KW-1185">Reference proteome</keyword>
<dbReference type="InterPro" id="IPR011990">
    <property type="entry name" value="TPR-like_helical_dom_sf"/>
</dbReference>
<feature type="region of interest" description="Disordered" evidence="1">
    <location>
        <begin position="142"/>
        <end position="290"/>
    </location>
</feature>
<proteinExistence type="predicted"/>
<evidence type="ECO:0000313" key="3">
    <source>
        <dbReference type="Proteomes" id="UP000565521"/>
    </source>
</evidence>
<organism evidence="2 3">
    <name type="scientific">Hymenobacter lapidiphilus</name>
    <dbReference type="NCBI Taxonomy" id="2608003"/>
    <lineage>
        <taxon>Bacteria</taxon>
        <taxon>Pseudomonadati</taxon>
        <taxon>Bacteroidota</taxon>
        <taxon>Cytophagia</taxon>
        <taxon>Cytophagales</taxon>
        <taxon>Hymenobacteraceae</taxon>
        <taxon>Hymenobacter</taxon>
    </lineage>
</organism>
<dbReference type="Proteomes" id="UP000565521">
    <property type="component" value="Unassembled WGS sequence"/>
</dbReference>
<accession>A0A7Y7PSZ0</accession>
<feature type="compositionally biased region" description="Polar residues" evidence="1">
    <location>
        <begin position="271"/>
        <end position="290"/>
    </location>
</feature>
<gene>
    <name evidence="2" type="ORF">HW554_19915</name>
</gene>
<feature type="compositionally biased region" description="Basic and acidic residues" evidence="1">
    <location>
        <begin position="158"/>
        <end position="167"/>
    </location>
</feature>
<dbReference type="EMBL" id="JABKAU010000074">
    <property type="protein sequence ID" value="NVO33473.1"/>
    <property type="molecule type" value="Genomic_DNA"/>
</dbReference>
<reference evidence="2 3" key="1">
    <citation type="submission" date="2020-05" db="EMBL/GenBank/DDBJ databases">
        <title>Hymenobacter terrestris sp. nov. and Hymenobacter lapidiphilus sp. nov., isolated from regoliths in Antarctica.</title>
        <authorList>
            <person name="Sedlacek I."/>
            <person name="Pantucek R."/>
            <person name="Zeman M."/>
            <person name="Holochova P."/>
            <person name="Kralova S."/>
            <person name="Stankova E."/>
            <person name="Sedo O."/>
            <person name="Micenkova L."/>
            <person name="Svec P."/>
            <person name="Gupta V."/>
            <person name="Sood U."/>
            <person name="Korpole U.S."/>
            <person name="Lal R."/>
        </authorList>
    </citation>
    <scope>NUCLEOTIDE SEQUENCE [LARGE SCALE GENOMIC DNA]</scope>
    <source>
        <strain evidence="2 3">P5342</strain>
    </source>
</reference>
<name>A0A7Y7PSZ0_9BACT</name>
<feature type="compositionally biased region" description="Polar residues" evidence="1">
    <location>
        <begin position="188"/>
        <end position="197"/>
    </location>
</feature>
<comment type="caution">
    <text evidence="2">The sequence shown here is derived from an EMBL/GenBank/DDBJ whole genome shotgun (WGS) entry which is preliminary data.</text>
</comment>
<evidence type="ECO:0000256" key="1">
    <source>
        <dbReference type="SAM" id="MobiDB-lite"/>
    </source>
</evidence>
<protein>
    <recommendedName>
        <fullName evidence="4">Tetratricopeptide repeat protein</fullName>
    </recommendedName>
</protein>
<evidence type="ECO:0008006" key="4">
    <source>
        <dbReference type="Google" id="ProtNLM"/>
    </source>
</evidence>
<sequence length="324" mass="34083">MKILLTMLLLFSFWGGLTRIHDRNAAVQRGAAAYASGQYAEAALAYREAALELGGTDDALWLNLAHATLRAGQPAEARSYYGRLLDSPDGRTRSVALQQLAALAANRGQYAPAVALLRQALLADAGNAGARYNYEVLRRFLAGRTTPPPPPPPGTDGSPKKQPDGPREQQTQPKAGPGTQGQRPDPSQPNDPSSTPQARPDAGGQPDPTQPSAAPGSAASGGFRPGAGPERNVARGSQPGTVRGLSDEANGPAAPDGTSGRGGTEAAALNEANQQTQRARLQQMNLSPGQARQLLEALRTAEQQYLQQLPRKATTPRDKTKPAW</sequence>
<dbReference type="Gene3D" id="1.25.40.10">
    <property type="entry name" value="Tetratricopeptide repeat domain"/>
    <property type="match status" value="1"/>
</dbReference>
<dbReference type="AlphaFoldDB" id="A0A7Y7PSZ0"/>
<dbReference type="RefSeq" id="WP_176910279.1">
    <property type="nucleotide sequence ID" value="NZ_JABKAU010000074.1"/>
</dbReference>